<comment type="caution">
    <text evidence="1">The sequence shown here is derived from an EMBL/GenBank/DDBJ whole genome shotgun (WGS) entry which is preliminary data.</text>
</comment>
<dbReference type="Proteomes" id="UP001154282">
    <property type="component" value="Unassembled WGS sequence"/>
</dbReference>
<gene>
    <name evidence="1" type="ORF">LITE_LOCUS48987</name>
</gene>
<evidence type="ECO:0000313" key="1">
    <source>
        <dbReference type="EMBL" id="CAI0558926.1"/>
    </source>
</evidence>
<sequence length="45" mass="5140">MDEVSAAETAFPHRAGNLYKIQYLIGWKEPGVEAEEKYLGDIRSR</sequence>
<evidence type="ECO:0000313" key="2">
    <source>
        <dbReference type="Proteomes" id="UP001154282"/>
    </source>
</evidence>
<reference evidence="1" key="1">
    <citation type="submission" date="2022-08" db="EMBL/GenBank/DDBJ databases">
        <authorList>
            <person name="Gutierrez-Valencia J."/>
        </authorList>
    </citation>
    <scope>NUCLEOTIDE SEQUENCE</scope>
</reference>
<keyword evidence="2" id="KW-1185">Reference proteome</keyword>
<protein>
    <submittedName>
        <fullName evidence="1">Uncharacterized protein</fullName>
    </submittedName>
</protein>
<dbReference type="Gene3D" id="3.40.462.20">
    <property type="match status" value="1"/>
</dbReference>
<proteinExistence type="predicted"/>
<accession>A0AAV0RNU5</accession>
<name>A0AAV0RNU5_9ROSI</name>
<dbReference type="AlphaFoldDB" id="A0AAV0RNU5"/>
<dbReference type="EMBL" id="CAMGYJ010000011">
    <property type="protein sequence ID" value="CAI0558926.1"/>
    <property type="molecule type" value="Genomic_DNA"/>
</dbReference>
<organism evidence="1 2">
    <name type="scientific">Linum tenue</name>
    <dbReference type="NCBI Taxonomy" id="586396"/>
    <lineage>
        <taxon>Eukaryota</taxon>
        <taxon>Viridiplantae</taxon>
        <taxon>Streptophyta</taxon>
        <taxon>Embryophyta</taxon>
        <taxon>Tracheophyta</taxon>
        <taxon>Spermatophyta</taxon>
        <taxon>Magnoliopsida</taxon>
        <taxon>eudicotyledons</taxon>
        <taxon>Gunneridae</taxon>
        <taxon>Pentapetalae</taxon>
        <taxon>rosids</taxon>
        <taxon>fabids</taxon>
        <taxon>Malpighiales</taxon>
        <taxon>Linaceae</taxon>
        <taxon>Linum</taxon>
    </lineage>
</organism>